<evidence type="ECO:0000313" key="10">
    <source>
        <dbReference type="Proteomes" id="UP001081283"/>
    </source>
</evidence>
<dbReference type="InterPro" id="IPR001967">
    <property type="entry name" value="Peptidase_S11_N"/>
</dbReference>
<keyword evidence="6" id="KW-0961">Cell wall biogenesis/degradation</keyword>
<evidence type="ECO:0000259" key="8">
    <source>
        <dbReference type="Pfam" id="PF00768"/>
    </source>
</evidence>
<name>A0ABT3Y9E8_9HYPH</name>
<evidence type="ECO:0000256" key="5">
    <source>
        <dbReference type="ARBA" id="ARBA00022984"/>
    </source>
</evidence>
<evidence type="ECO:0000256" key="3">
    <source>
        <dbReference type="ARBA" id="ARBA00022801"/>
    </source>
</evidence>
<evidence type="ECO:0000256" key="1">
    <source>
        <dbReference type="ARBA" id="ARBA00007164"/>
    </source>
</evidence>
<evidence type="ECO:0000256" key="2">
    <source>
        <dbReference type="ARBA" id="ARBA00022729"/>
    </source>
</evidence>
<gene>
    <name evidence="9" type="ORF">OEG82_00420</name>
</gene>
<comment type="similarity">
    <text evidence="1 7">Belongs to the peptidase S11 family.</text>
</comment>
<evidence type="ECO:0000256" key="7">
    <source>
        <dbReference type="RuleBase" id="RU004016"/>
    </source>
</evidence>
<keyword evidence="9" id="KW-0121">Carboxypeptidase</keyword>
<dbReference type="InterPro" id="IPR012338">
    <property type="entry name" value="Beta-lactam/transpept-like"/>
</dbReference>
<dbReference type="SUPFAM" id="SSF56601">
    <property type="entry name" value="beta-lactamase/transpeptidase-like"/>
    <property type="match status" value="1"/>
</dbReference>
<feature type="domain" description="Peptidase S11 D-alanyl-D-alanine carboxypeptidase A N-terminal" evidence="8">
    <location>
        <begin position="2"/>
        <end position="221"/>
    </location>
</feature>
<evidence type="ECO:0000313" key="9">
    <source>
        <dbReference type="EMBL" id="MCY0092516.1"/>
    </source>
</evidence>
<proteinExistence type="inferred from homology"/>
<keyword evidence="2" id="KW-0732">Signal</keyword>
<dbReference type="EMBL" id="JAOVZQ010000001">
    <property type="protein sequence ID" value="MCY0092516.1"/>
    <property type="molecule type" value="Genomic_DNA"/>
</dbReference>
<dbReference type="PANTHER" id="PTHR21581">
    <property type="entry name" value="D-ALANYL-D-ALANINE CARBOXYPEPTIDASE"/>
    <property type="match status" value="1"/>
</dbReference>
<dbReference type="PANTHER" id="PTHR21581:SF6">
    <property type="entry name" value="TRAFFICKING PROTEIN PARTICLE COMPLEX SUBUNIT 12"/>
    <property type="match status" value="1"/>
</dbReference>
<dbReference type="PRINTS" id="PR00725">
    <property type="entry name" value="DADACBPTASE1"/>
</dbReference>
<keyword evidence="4" id="KW-0133">Cell shape</keyword>
<reference evidence="9" key="1">
    <citation type="submission" date="2022-10" db="EMBL/GenBank/DDBJ databases">
        <title>Hoeflea sp. J2-29, isolated from marine algae.</title>
        <authorList>
            <person name="Kristyanto S."/>
            <person name="Kim J.M."/>
            <person name="Jeon C.O."/>
        </authorList>
    </citation>
    <scope>NUCLEOTIDE SEQUENCE</scope>
    <source>
        <strain evidence="9">J2-29</strain>
    </source>
</reference>
<comment type="caution">
    <text evidence="9">The sequence shown here is derived from an EMBL/GenBank/DDBJ whole genome shotgun (WGS) entry which is preliminary data.</text>
</comment>
<protein>
    <submittedName>
        <fullName evidence="9">D-alanyl-D-alanine carboxypeptidase</fullName>
    </submittedName>
</protein>
<keyword evidence="5" id="KW-0573">Peptidoglycan synthesis</keyword>
<keyword evidence="3" id="KW-0378">Hydrolase</keyword>
<organism evidence="9 10">
    <name type="scientific">Hoeflea ulvae</name>
    <dbReference type="NCBI Taxonomy" id="2983764"/>
    <lineage>
        <taxon>Bacteria</taxon>
        <taxon>Pseudomonadati</taxon>
        <taxon>Pseudomonadota</taxon>
        <taxon>Alphaproteobacteria</taxon>
        <taxon>Hyphomicrobiales</taxon>
        <taxon>Rhizobiaceae</taxon>
        <taxon>Hoeflea</taxon>
    </lineage>
</organism>
<evidence type="ECO:0000256" key="4">
    <source>
        <dbReference type="ARBA" id="ARBA00022960"/>
    </source>
</evidence>
<keyword evidence="9" id="KW-0645">Protease</keyword>
<sequence>MANPSIAVDVSSGRVIEHEQAFQRWYPASVTKIMTAYLVFTALKSGQMTMDTPVTMSVHAAKEPASKMYFKPGTRFPLDSALKYLLVKSANDVAMAIAEAVSGTEEDFVKEMNATALRLGMTSTRFVNPNGLPGSGQYTTVRDMALLAVAVRRDFPQYAHYFGYEGFVAGSKAQTNYNLLLGRFPGADGMKTGFICASGFNQVSTATRNGKTVVSVVFGAPSQEFRAEESARLLHKALTTTAWGGSTLTSLAPYGEGRDVVADISGEICTKEAREARYEGRDVEGKMVLNSPYINPLTREPRLVQAPTGLPAGSQQIALSRIPIPVPRPARAGEMTVKPSVASAFAASASAAEAMPLRSSVPIPIPRPEF</sequence>
<dbReference type="GO" id="GO:0004180">
    <property type="term" value="F:carboxypeptidase activity"/>
    <property type="evidence" value="ECO:0007669"/>
    <property type="project" value="UniProtKB-KW"/>
</dbReference>
<dbReference type="InterPro" id="IPR018044">
    <property type="entry name" value="Peptidase_S11"/>
</dbReference>
<keyword evidence="10" id="KW-1185">Reference proteome</keyword>
<dbReference type="Gene3D" id="3.40.710.10">
    <property type="entry name" value="DD-peptidase/beta-lactamase superfamily"/>
    <property type="match status" value="1"/>
</dbReference>
<dbReference type="Pfam" id="PF00768">
    <property type="entry name" value="Peptidase_S11"/>
    <property type="match status" value="1"/>
</dbReference>
<evidence type="ECO:0000256" key="6">
    <source>
        <dbReference type="ARBA" id="ARBA00023316"/>
    </source>
</evidence>
<dbReference type="Proteomes" id="UP001081283">
    <property type="component" value="Unassembled WGS sequence"/>
</dbReference>
<accession>A0ABT3Y9E8</accession>